<evidence type="ECO:0000259" key="8">
    <source>
        <dbReference type="Pfam" id="PF07715"/>
    </source>
</evidence>
<accession>A0A840CLF0</accession>
<dbReference type="Gene3D" id="2.40.170.20">
    <property type="entry name" value="TonB-dependent receptor, beta-barrel domain"/>
    <property type="match status" value="1"/>
</dbReference>
<dbReference type="InterPro" id="IPR037066">
    <property type="entry name" value="Plug_dom_sf"/>
</dbReference>
<dbReference type="Gene3D" id="2.60.40.1120">
    <property type="entry name" value="Carboxypeptidase-like, regulatory domain"/>
    <property type="match status" value="1"/>
</dbReference>
<keyword evidence="6 7" id="KW-0998">Cell outer membrane</keyword>
<organism evidence="9 10">
    <name type="scientific">Dysgonomonas hofstadii</name>
    <dbReference type="NCBI Taxonomy" id="637886"/>
    <lineage>
        <taxon>Bacteria</taxon>
        <taxon>Pseudomonadati</taxon>
        <taxon>Bacteroidota</taxon>
        <taxon>Bacteroidia</taxon>
        <taxon>Bacteroidales</taxon>
        <taxon>Dysgonomonadaceae</taxon>
        <taxon>Dysgonomonas</taxon>
    </lineage>
</organism>
<dbReference type="Pfam" id="PF13715">
    <property type="entry name" value="CarbopepD_reg_2"/>
    <property type="match status" value="1"/>
</dbReference>
<evidence type="ECO:0000313" key="10">
    <source>
        <dbReference type="Proteomes" id="UP000555103"/>
    </source>
</evidence>
<sequence length="919" mass="104975">MIMRYSNYIIIAFLMLALPVFSQQKIDMDLKDQPVLELLKKIEAASPYQIFCVPSEMDSVKVSVTYRQEDPLTILQAAFANTPYQISKYENYIFILKNKKLMTYLPENMFGSKQAYNIMDSTVYSTLSLINEHQDRRAISEFKIYEVGNPSQKTSGKANLTGYVLDMKTGEPVPGVSVYIEGTSIATMTDTYGYYSLSVSPGRHELSISGAGQKETKRQILLHSEGRLDIQSVEKVYALREVTVQADRKDNIKQTTMGVERLKMKEIKNVPTVFGESDILRVVMMLPGVKSVGEISSGFNVRGGATDQNLILYNDGTIYNPTHMFGLFSAFNPDIVKDMELYKSSIPSKYGGRISSVLDINGREGNNKEFHGAASIGLLTSRLAVEGPIVKEKGSFILGGRTTYSDWLLKQLPEKSGYKDGNANFYDINLGITHKFDERNTIYASGYYSQDNFRFQQDEKYGYRNGNGSLKWRHVFSPKVTGVFTAGYDHYDYNIRNVVNPPEGYKLEFVVNQMYGKADLSWYYNNEHTFNFGFNSLHYNLNPGTITPNGDESIILTDQIQKEKALESAFYIGDQWNVNSKLAIDFGIRYSIFNVLGTRSYNLYDPGSLPSEETVTETVDNKSGILKTYHGPEFRLSARYAFSDDLSVKAGVNTMRQYIHKISNTAIMSPTDTWKLSDVNIKPQKGVQFAVGVYKNFYNNILEASIETYYKTMDDYLDYRSGAKLIMNHNLERDVLNTKGRAYGVELMLKKTAGKLNGWVSYTYSRTQLKQDDERISIPVNRGEWYSADFDKPHEFKFISNYKFTHRFSFSLNCEYTTGRPVTLPISKYVYADKEYVYYSDRNKYRVPDYFRMDVSFNIEPSHHLTLLTHSMISFGVYNVTGRKNAHSVYYQYEDGLIKGYKLAIFGVPIPYLSYNIKF</sequence>
<evidence type="ECO:0000256" key="7">
    <source>
        <dbReference type="PROSITE-ProRule" id="PRU01360"/>
    </source>
</evidence>
<reference evidence="9 10" key="1">
    <citation type="submission" date="2020-08" db="EMBL/GenBank/DDBJ databases">
        <title>Genomic Encyclopedia of Type Strains, Phase IV (KMG-IV): sequencing the most valuable type-strain genomes for metagenomic binning, comparative biology and taxonomic classification.</title>
        <authorList>
            <person name="Goeker M."/>
        </authorList>
    </citation>
    <scope>NUCLEOTIDE SEQUENCE [LARGE SCALE GENOMIC DNA]</scope>
    <source>
        <strain evidence="9 10">DSM 104969</strain>
    </source>
</reference>
<dbReference type="SUPFAM" id="SSF49464">
    <property type="entry name" value="Carboxypeptidase regulatory domain-like"/>
    <property type="match status" value="1"/>
</dbReference>
<dbReference type="InterPro" id="IPR008969">
    <property type="entry name" value="CarboxyPept-like_regulatory"/>
</dbReference>
<protein>
    <submittedName>
        <fullName evidence="9">Outer membrane receptor for ferrienterochelin and colicin</fullName>
    </submittedName>
</protein>
<dbReference type="InterPro" id="IPR036942">
    <property type="entry name" value="Beta-barrel_TonB_sf"/>
</dbReference>
<keyword evidence="3 7" id="KW-1134">Transmembrane beta strand</keyword>
<comment type="caution">
    <text evidence="9">The sequence shown here is derived from an EMBL/GenBank/DDBJ whole genome shotgun (WGS) entry which is preliminary data.</text>
</comment>
<dbReference type="Pfam" id="PF07715">
    <property type="entry name" value="Plug"/>
    <property type="match status" value="1"/>
</dbReference>
<keyword evidence="10" id="KW-1185">Reference proteome</keyword>
<keyword evidence="9" id="KW-0675">Receptor</keyword>
<name>A0A840CLF0_9BACT</name>
<keyword evidence="2 7" id="KW-0813">Transport</keyword>
<dbReference type="Proteomes" id="UP000555103">
    <property type="component" value="Unassembled WGS sequence"/>
</dbReference>
<dbReference type="InterPro" id="IPR012910">
    <property type="entry name" value="Plug_dom"/>
</dbReference>
<feature type="domain" description="TonB-dependent receptor plug" evidence="8">
    <location>
        <begin position="255"/>
        <end position="353"/>
    </location>
</feature>
<dbReference type="GO" id="GO:0009279">
    <property type="term" value="C:cell outer membrane"/>
    <property type="evidence" value="ECO:0007669"/>
    <property type="project" value="UniProtKB-SubCell"/>
</dbReference>
<evidence type="ECO:0000256" key="4">
    <source>
        <dbReference type="ARBA" id="ARBA00022692"/>
    </source>
</evidence>
<evidence type="ECO:0000256" key="1">
    <source>
        <dbReference type="ARBA" id="ARBA00004571"/>
    </source>
</evidence>
<proteinExistence type="inferred from homology"/>
<dbReference type="EMBL" id="JACIEP010000006">
    <property type="protein sequence ID" value="MBB4036186.1"/>
    <property type="molecule type" value="Genomic_DNA"/>
</dbReference>
<keyword evidence="4 7" id="KW-0812">Transmembrane</keyword>
<gene>
    <name evidence="9" type="ORF">GGR21_002087</name>
</gene>
<dbReference type="InterPro" id="IPR039426">
    <property type="entry name" value="TonB-dep_rcpt-like"/>
</dbReference>
<dbReference type="SUPFAM" id="SSF56935">
    <property type="entry name" value="Porins"/>
    <property type="match status" value="1"/>
</dbReference>
<dbReference type="PROSITE" id="PS52016">
    <property type="entry name" value="TONB_DEPENDENT_REC_3"/>
    <property type="match status" value="1"/>
</dbReference>
<evidence type="ECO:0000256" key="5">
    <source>
        <dbReference type="ARBA" id="ARBA00023136"/>
    </source>
</evidence>
<comment type="subcellular location">
    <subcellularLocation>
        <location evidence="1 7">Cell outer membrane</location>
        <topology evidence="1 7">Multi-pass membrane protein</topology>
    </subcellularLocation>
</comment>
<comment type="similarity">
    <text evidence="7">Belongs to the TonB-dependent receptor family.</text>
</comment>
<evidence type="ECO:0000313" key="9">
    <source>
        <dbReference type="EMBL" id="MBB4036186.1"/>
    </source>
</evidence>
<evidence type="ECO:0000256" key="6">
    <source>
        <dbReference type="ARBA" id="ARBA00023237"/>
    </source>
</evidence>
<dbReference type="AlphaFoldDB" id="A0A840CLF0"/>
<dbReference type="Gene3D" id="2.170.130.10">
    <property type="entry name" value="TonB-dependent receptor, plug domain"/>
    <property type="match status" value="1"/>
</dbReference>
<evidence type="ECO:0000256" key="2">
    <source>
        <dbReference type="ARBA" id="ARBA00022448"/>
    </source>
</evidence>
<keyword evidence="5 7" id="KW-0472">Membrane</keyword>
<evidence type="ECO:0000256" key="3">
    <source>
        <dbReference type="ARBA" id="ARBA00022452"/>
    </source>
</evidence>